<dbReference type="GO" id="GO:0005634">
    <property type="term" value="C:nucleus"/>
    <property type="evidence" value="ECO:0007669"/>
    <property type="project" value="TreeGrafter"/>
</dbReference>
<feature type="domain" description="C3H1-type" evidence="6">
    <location>
        <begin position="142"/>
        <end position="163"/>
    </location>
</feature>
<dbReference type="AlphaFoldDB" id="A0A196SFX6"/>
<keyword evidence="3 4" id="KW-0862">Zinc</keyword>
<name>A0A196SFX6_BLAHN</name>
<dbReference type="GO" id="GO:0008270">
    <property type="term" value="F:zinc ion binding"/>
    <property type="evidence" value="ECO:0007669"/>
    <property type="project" value="UniProtKB-KW"/>
</dbReference>
<keyword evidence="2 4" id="KW-0863">Zinc-finger</keyword>
<feature type="domain" description="C3H1-type" evidence="6">
    <location>
        <begin position="111"/>
        <end position="138"/>
    </location>
</feature>
<dbReference type="InterPro" id="IPR036855">
    <property type="entry name" value="Znf_CCCH_sf"/>
</dbReference>
<organism evidence="7 8">
    <name type="scientific">Blastocystis sp. subtype 1 (strain ATCC 50177 / NandII)</name>
    <dbReference type="NCBI Taxonomy" id="478820"/>
    <lineage>
        <taxon>Eukaryota</taxon>
        <taxon>Sar</taxon>
        <taxon>Stramenopiles</taxon>
        <taxon>Bigyra</taxon>
        <taxon>Opalozoa</taxon>
        <taxon>Opalinata</taxon>
        <taxon>Blastocystidae</taxon>
        <taxon>Blastocystis</taxon>
    </lineage>
</organism>
<dbReference type="PROSITE" id="PS50103">
    <property type="entry name" value="ZF_C3H1"/>
    <property type="match status" value="4"/>
</dbReference>
<sequence length="249" mass="28253">MNRKKRSTPSTYYSNPKWGQKKARKSYTPFNPNVYLSKQAKEQRAKQTVYVSSDMDSLEQAIDQLTQKKQALEKKSMEEKPSSDIVVMNGEKYVLKGKTMEKYIDKKRSAPSDGAICLDFCKYGSCNNPNCPNKHDRNLVRLCPAFLRGSCSNESCKLNHMMNVDLLPLCVFFLKGNCTNESCHYRHERVPDSTPVCRNFNAGYCKDGAKCPFKHIYAMGKESEKPVSVSVDVQSYLPSFMKFGEATVG</sequence>
<dbReference type="Proteomes" id="UP000078348">
    <property type="component" value="Unassembled WGS sequence"/>
</dbReference>
<dbReference type="PANTHER" id="PTHR46156:SF1">
    <property type="entry name" value="ZINC FINGER CCCH DOMAIN-CONTAINING PROTEIN 3"/>
    <property type="match status" value="1"/>
</dbReference>
<evidence type="ECO:0000256" key="5">
    <source>
        <dbReference type="SAM" id="MobiDB-lite"/>
    </source>
</evidence>
<evidence type="ECO:0000256" key="1">
    <source>
        <dbReference type="ARBA" id="ARBA00022723"/>
    </source>
</evidence>
<comment type="caution">
    <text evidence="7">The sequence shown here is derived from an EMBL/GenBank/DDBJ whole genome shotgun (WGS) entry which is preliminary data.</text>
</comment>
<accession>A0A196SFX6</accession>
<feature type="zinc finger region" description="C3H1-type" evidence="4">
    <location>
        <begin position="142"/>
        <end position="163"/>
    </location>
</feature>
<feature type="zinc finger region" description="C3H1-type" evidence="4">
    <location>
        <begin position="111"/>
        <end position="138"/>
    </location>
</feature>
<dbReference type="PANTHER" id="PTHR46156">
    <property type="entry name" value="CCCH ZINGC FINGER"/>
    <property type="match status" value="1"/>
</dbReference>
<evidence type="ECO:0000256" key="2">
    <source>
        <dbReference type="ARBA" id="ARBA00022771"/>
    </source>
</evidence>
<keyword evidence="1 4" id="KW-0479">Metal-binding</keyword>
<dbReference type="EMBL" id="LXWW01000183">
    <property type="protein sequence ID" value="OAO15052.1"/>
    <property type="molecule type" value="Genomic_DNA"/>
</dbReference>
<evidence type="ECO:0000256" key="3">
    <source>
        <dbReference type="ARBA" id="ARBA00022833"/>
    </source>
</evidence>
<dbReference type="InterPro" id="IPR000571">
    <property type="entry name" value="Znf_CCCH"/>
</dbReference>
<dbReference type="Gene3D" id="4.10.1000.10">
    <property type="entry name" value="Zinc finger, CCCH-type"/>
    <property type="match status" value="2"/>
</dbReference>
<dbReference type="SUPFAM" id="SSF90229">
    <property type="entry name" value="CCCH zinc finger"/>
    <property type="match status" value="1"/>
</dbReference>
<evidence type="ECO:0000259" key="6">
    <source>
        <dbReference type="PROSITE" id="PS50103"/>
    </source>
</evidence>
<dbReference type="STRING" id="478820.A0A196SFX6"/>
<feature type="domain" description="C3H1-type" evidence="6">
    <location>
        <begin position="169"/>
        <end position="190"/>
    </location>
</feature>
<feature type="zinc finger region" description="C3H1-type" evidence="4">
    <location>
        <begin position="191"/>
        <end position="218"/>
    </location>
</feature>
<feature type="zinc finger region" description="C3H1-type" evidence="4">
    <location>
        <begin position="169"/>
        <end position="190"/>
    </location>
</feature>
<dbReference type="SMART" id="SM00356">
    <property type="entry name" value="ZnF_C3H1"/>
    <property type="match status" value="4"/>
</dbReference>
<dbReference type="OrthoDB" id="3247158at2759"/>
<gene>
    <name evidence="7" type="ORF">AV274_3268</name>
</gene>
<protein>
    <submittedName>
        <fullName evidence="7">Zinc finger CCCH domain-containing protein</fullName>
    </submittedName>
</protein>
<keyword evidence="8" id="KW-1185">Reference proteome</keyword>
<reference evidence="7 8" key="1">
    <citation type="submission" date="2016-05" db="EMBL/GenBank/DDBJ databases">
        <title>Nuclear genome of Blastocystis sp. subtype 1 NandII.</title>
        <authorList>
            <person name="Gentekaki E."/>
            <person name="Curtis B."/>
            <person name="Stairs C."/>
            <person name="Eme L."/>
            <person name="Herman E."/>
            <person name="Klimes V."/>
            <person name="Arias M.C."/>
            <person name="Elias M."/>
            <person name="Hilliou F."/>
            <person name="Klute M."/>
            <person name="Malik S.-B."/>
            <person name="Pightling A."/>
            <person name="Rachubinski R."/>
            <person name="Salas D."/>
            <person name="Schlacht A."/>
            <person name="Suga H."/>
            <person name="Archibald J."/>
            <person name="Ball S.G."/>
            <person name="Clark G."/>
            <person name="Dacks J."/>
            <person name="Van Der Giezen M."/>
            <person name="Tsaousis A."/>
            <person name="Roger A."/>
        </authorList>
    </citation>
    <scope>NUCLEOTIDE SEQUENCE [LARGE SCALE GENOMIC DNA]</scope>
    <source>
        <strain evidence="8">ATCC 50177 / NandII</strain>
    </source>
</reference>
<dbReference type="Pfam" id="PF00642">
    <property type="entry name" value="zf-CCCH"/>
    <property type="match status" value="1"/>
</dbReference>
<feature type="domain" description="C3H1-type" evidence="6">
    <location>
        <begin position="191"/>
        <end position="218"/>
    </location>
</feature>
<dbReference type="Pfam" id="PF14608">
    <property type="entry name" value="zf-CCCH_2"/>
    <property type="match status" value="1"/>
</dbReference>
<evidence type="ECO:0000313" key="8">
    <source>
        <dbReference type="Proteomes" id="UP000078348"/>
    </source>
</evidence>
<proteinExistence type="predicted"/>
<evidence type="ECO:0000313" key="7">
    <source>
        <dbReference type="EMBL" id="OAO15052.1"/>
    </source>
</evidence>
<evidence type="ECO:0000256" key="4">
    <source>
        <dbReference type="PROSITE-ProRule" id="PRU00723"/>
    </source>
</evidence>
<feature type="region of interest" description="Disordered" evidence="5">
    <location>
        <begin position="1"/>
        <end position="31"/>
    </location>
</feature>